<comment type="caution">
    <text evidence="1">The sequence shown here is derived from an EMBL/GenBank/DDBJ whole genome shotgun (WGS) entry which is preliminary data.</text>
</comment>
<dbReference type="InterPro" id="IPR013783">
    <property type="entry name" value="Ig-like_fold"/>
</dbReference>
<dbReference type="Proteomes" id="UP000711488">
    <property type="component" value="Unassembled WGS sequence"/>
</dbReference>
<gene>
    <name evidence="1" type="ORF">HAZT_HAZT009703</name>
</gene>
<dbReference type="AlphaFoldDB" id="A0A6A0GSZ1"/>
<dbReference type="EMBL" id="JQDR03015077">
    <property type="protein sequence ID" value="KAA0187219.1"/>
    <property type="molecule type" value="Genomic_DNA"/>
</dbReference>
<sequence length="224" mass="23331">MLSASSNCSLWLPQVPGLLSVSCNGSLVFLQDPGLLSASSNGSLVLPQVPGLLSVSGNGSLVLPQVPGLLSVSGNGSLVLPQVPGLPSVSGNGCLLLPQVPGLLSVSGNGSLVWPPFAGRRYTAAVHAATYACLVTATGGRLRSRPVAVTAGDYNIMFYSVVDVTYEARVRDQHVMAGNVAVLTCELPSYVKDYVTVTSWMRDDAFNIFPSLRGGEYSTIFTSP</sequence>
<reference evidence="1" key="1">
    <citation type="submission" date="2014-08" db="EMBL/GenBank/DDBJ databases">
        <authorList>
            <person name="Murali S."/>
            <person name="Richards S."/>
            <person name="Bandaranaike D."/>
            <person name="Bellair M."/>
            <person name="Blankenburg K."/>
            <person name="Chao H."/>
            <person name="Dinh H."/>
            <person name="Doddapaneni H."/>
            <person name="Dugan-Rocha S."/>
            <person name="Elkadiri S."/>
            <person name="Gnanaolivu R."/>
            <person name="Hughes D."/>
            <person name="Lee S."/>
            <person name="Li M."/>
            <person name="Ming W."/>
            <person name="Munidasa M."/>
            <person name="Muniz J."/>
            <person name="Nguyen L."/>
            <person name="Osuji N."/>
            <person name="Pu L.-L."/>
            <person name="Puazo M."/>
            <person name="Skinner E."/>
            <person name="Qu C."/>
            <person name="Quiroz J."/>
            <person name="Raj R."/>
            <person name="Weissenberger G."/>
            <person name="Xin Y."/>
            <person name="Zou X."/>
            <person name="Han Y."/>
            <person name="Worley K."/>
            <person name="Muzny D."/>
            <person name="Gibbs R."/>
        </authorList>
    </citation>
    <scope>NUCLEOTIDE SEQUENCE</scope>
    <source>
        <strain evidence="1">HAZT.00-mixed</strain>
        <tissue evidence="1">Whole organism</tissue>
    </source>
</reference>
<proteinExistence type="predicted"/>
<evidence type="ECO:0000313" key="1">
    <source>
        <dbReference type="EMBL" id="KAA0187219.1"/>
    </source>
</evidence>
<accession>A0A6A0GSZ1</accession>
<name>A0A6A0GSZ1_HYAAZ</name>
<organism evidence="1">
    <name type="scientific">Hyalella azteca</name>
    <name type="common">Amphipod</name>
    <dbReference type="NCBI Taxonomy" id="294128"/>
    <lineage>
        <taxon>Eukaryota</taxon>
        <taxon>Metazoa</taxon>
        <taxon>Ecdysozoa</taxon>
        <taxon>Arthropoda</taxon>
        <taxon>Crustacea</taxon>
        <taxon>Multicrustacea</taxon>
        <taxon>Malacostraca</taxon>
        <taxon>Eumalacostraca</taxon>
        <taxon>Peracarida</taxon>
        <taxon>Amphipoda</taxon>
        <taxon>Senticaudata</taxon>
        <taxon>Talitrida</taxon>
        <taxon>Talitroidea</taxon>
        <taxon>Hyalellidae</taxon>
        <taxon>Hyalella</taxon>
    </lineage>
</organism>
<protein>
    <recommendedName>
        <fullName evidence="2">Ig-like domain-containing protein</fullName>
    </recommendedName>
</protein>
<reference evidence="1" key="3">
    <citation type="submission" date="2019-06" db="EMBL/GenBank/DDBJ databases">
        <authorList>
            <person name="Poynton C."/>
            <person name="Hasenbein S."/>
            <person name="Benoit J.B."/>
            <person name="Sepulveda M.S."/>
            <person name="Poelchau M.F."/>
            <person name="Murali S.C."/>
            <person name="Chen S."/>
            <person name="Glastad K.M."/>
            <person name="Werren J.H."/>
            <person name="Vineis J.H."/>
            <person name="Bowen J.L."/>
            <person name="Friedrich M."/>
            <person name="Jones J."/>
            <person name="Robertson H.M."/>
            <person name="Feyereisen R."/>
            <person name="Mechler-Hickson A."/>
            <person name="Mathers N."/>
            <person name="Lee C.E."/>
            <person name="Colbourne J.K."/>
            <person name="Biales A."/>
            <person name="Johnston J.S."/>
            <person name="Wellborn G.A."/>
            <person name="Rosendale A.J."/>
            <person name="Cridge A.G."/>
            <person name="Munoz-Torres M.C."/>
            <person name="Bain P.A."/>
            <person name="Manny A.R."/>
            <person name="Major K.M."/>
            <person name="Lambert F.N."/>
            <person name="Vulpe C.D."/>
            <person name="Tuck P."/>
            <person name="Blalock B.J."/>
            <person name="Lin Y.-Y."/>
            <person name="Smith M.E."/>
            <person name="Ochoa-Acuna H."/>
            <person name="Chen M.-J.M."/>
            <person name="Childers C.P."/>
            <person name="Qu J."/>
            <person name="Dugan S."/>
            <person name="Lee S.L."/>
            <person name="Chao H."/>
            <person name="Dinh H."/>
            <person name="Han Y."/>
            <person name="Doddapaneni H."/>
            <person name="Worley K.C."/>
            <person name="Muzny D.M."/>
            <person name="Gibbs R.A."/>
            <person name="Richards S."/>
        </authorList>
    </citation>
    <scope>NUCLEOTIDE SEQUENCE</scope>
    <source>
        <strain evidence="1">HAZT.00-mixed</strain>
        <tissue evidence="1">Whole organism</tissue>
    </source>
</reference>
<dbReference type="Gene3D" id="2.60.40.10">
    <property type="entry name" value="Immunoglobulins"/>
    <property type="match status" value="1"/>
</dbReference>
<reference evidence="1" key="2">
    <citation type="journal article" date="2018" name="Environ. Sci. Technol.">
        <title>The Toxicogenome of Hyalella azteca: A Model for Sediment Ecotoxicology and Evolutionary Toxicology.</title>
        <authorList>
            <person name="Poynton H.C."/>
            <person name="Hasenbein S."/>
            <person name="Benoit J.B."/>
            <person name="Sepulveda M.S."/>
            <person name="Poelchau M.F."/>
            <person name="Hughes D.S.T."/>
            <person name="Murali S.C."/>
            <person name="Chen S."/>
            <person name="Glastad K.M."/>
            <person name="Goodisman M.A.D."/>
            <person name="Werren J.H."/>
            <person name="Vineis J.H."/>
            <person name="Bowen J.L."/>
            <person name="Friedrich M."/>
            <person name="Jones J."/>
            <person name="Robertson H.M."/>
            <person name="Feyereisen R."/>
            <person name="Mechler-Hickson A."/>
            <person name="Mathers N."/>
            <person name="Lee C.E."/>
            <person name="Colbourne J.K."/>
            <person name="Biales A."/>
            <person name="Johnston J.S."/>
            <person name="Wellborn G.A."/>
            <person name="Rosendale A.J."/>
            <person name="Cridge A.G."/>
            <person name="Munoz-Torres M.C."/>
            <person name="Bain P.A."/>
            <person name="Manny A.R."/>
            <person name="Major K.M."/>
            <person name="Lambert F.N."/>
            <person name="Vulpe C.D."/>
            <person name="Tuck P."/>
            <person name="Blalock B.J."/>
            <person name="Lin Y.Y."/>
            <person name="Smith M.E."/>
            <person name="Ochoa-Acuna H."/>
            <person name="Chen M.M."/>
            <person name="Childers C.P."/>
            <person name="Qu J."/>
            <person name="Dugan S."/>
            <person name="Lee S.L."/>
            <person name="Chao H."/>
            <person name="Dinh H."/>
            <person name="Han Y."/>
            <person name="Doddapaneni H."/>
            <person name="Worley K.C."/>
            <person name="Muzny D.M."/>
            <person name="Gibbs R.A."/>
            <person name="Richards S."/>
        </authorList>
    </citation>
    <scope>NUCLEOTIDE SEQUENCE</scope>
    <source>
        <strain evidence="1">HAZT.00-mixed</strain>
        <tissue evidence="1">Whole organism</tissue>
    </source>
</reference>
<evidence type="ECO:0008006" key="2">
    <source>
        <dbReference type="Google" id="ProtNLM"/>
    </source>
</evidence>